<reference evidence="1 2" key="1">
    <citation type="submission" date="2023-04" db="EMBL/GenBank/DDBJ databases">
        <title>A long-awaited taxogenomic arrangement of the family Halomonadaceae.</title>
        <authorList>
            <person name="De La Haba R."/>
            <person name="Chuvochina M."/>
            <person name="Wittouck S."/>
            <person name="Arahal D.R."/>
            <person name="Sanchez-Porro C."/>
            <person name="Hugenholtz P."/>
            <person name="Ventosa A."/>
        </authorList>
    </citation>
    <scope>NUCLEOTIDE SEQUENCE [LARGE SCALE GENOMIC DNA]</scope>
    <source>
        <strain evidence="1 2">DSM 23530</strain>
    </source>
</reference>
<dbReference type="RefSeq" id="WP_309652860.1">
    <property type="nucleotide sequence ID" value="NZ_JARWAK010000008.1"/>
</dbReference>
<proteinExistence type="predicted"/>
<sequence length="101" mass="11019">MIDANIRLMIHRITDLAIDVTAAGRYVADADFHGHVCQFQVTTRPVGQGYGSPGQYTRRIYLNQIGVLITPAQATGVLRAMLCHLEVLLAEGPATQEDQPS</sequence>
<accession>A0ABU1G444</accession>
<evidence type="ECO:0000313" key="2">
    <source>
        <dbReference type="Proteomes" id="UP001264519"/>
    </source>
</evidence>
<evidence type="ECO:0008006" key="3">
    <source>
        <dbReference type="Google" id="ProtNLM"/>
    </source>
</evidence>
<name>A0ABU1G444_9GAMM</name>
<dbReference type="EMBL" id="JARWAK010000008">
    <property type="protein sequence ID" value="MDR5867267.1"/>
    <property type="molecule type" value="Genomic_DNA"/>
</dbReference>
<evidence type="ECO:0000313" key="1">
    <source>
        <dbReference type="EMBL" id="MDR5867267.1"/>
    </source>
</evidence>
<gene>
    <name evidence="1" type="ORF">QC818_10740</name>
</gene>
<dbReference type="Proteomes" id="UP001264519">
    <property type="component" value="Unassembled WGS sequence"/>
</dbReference>
<organism evidence="1 2">
    <name type="scientific">Halomonas koreensis</name>
    <dbReference type="NCBI Taxonomy" id="245385"/>
    <lineage>
        <taxon>Bacteria</taxon>
        <taxon>Pseudomonadati</taxon>
        <taxon>Pseudomonadota</taxon>
        <taxon>Gammaproteobacteria</taxon>
        <taxon>Oceanospirillales</taxon>
        <taxon>Halomonadaceae</taxon>
        <taxon>Halomonas</taxon>
    </lineage>
</organism>
<protein>
    <recommendedName>
        <fullName evidence="3">Transcriptional regulator</fullName>
    </recommendedName>
</protein>
<keyword evidence="2" id="KW-1185">Reference proteome</keyword>
<comment type="caution">
    <text evidence="1">The sequence shown here is derived from an EMBL/GenBank/DDBJ whole genome shotgun (WGS) entry which is preliminary data.</text>
</comment>